<evidence type="ECO:0000313" key="2">
    <source>
        <dbReference type="EMBL" id="TNV83308.1"/>
    </source>
</evidence>
<sequence length="321" mass="37612">MLLNLKSSLPVIKSGAARLIPPPQSALNEQDVEDQDQIQGEKQILHSINIKSLRKRILKNKTSRQLKPEEVQVIKQAINIISQRHQPSESSDLPKLVKVNNTASQDAYDTEQKKKALKTQRMLQVFVAFKERLERAKYISRRGKSSPPRANKNRSLRRLIKQSLEREQSRRRNIQTEQESSQMPRQTIYTEYGGDMVRDKSIESSLKVRDLRKKRASSVEQSYNDEQYQKKTIYDSEPKQSPNLKYEKLFRENESYCQSRPEEQVTKKKYKLAKNQDHINSRNLHNRHLTRCCQTQLSNYQDIENVKKLPRLVSKPSSKLQ</sequence>
<dbReference type="EMBL" id="RRYP01003952">
    <property type="protein sequence ID" value="TNV83308.1"/>
    <property type="molecule type" value="Genomic_DNA"/>
</dbReference>
<protein>
    <submittedName>
        <fullName evidence="2">Uncharacterized protein</fullName>
    </submittedName>
</protein>
<feature type="compositionally biased region" description="Basic residues" evidence="1">
    <location>
        <begin position="151"/>
        <end position="160"/>
    </location>
</feature>
<evidence type="ECO:0000256" key="1">
    <source>
        <dbReference type="SAM" id="MobiDB-lite"/>
    </source>
</evidence>
<name>A0A8J8NY09_HALGN</name>
<gene>
    <name evidence="2" type="ORF">FGO68_gene15249</name>
</gene>
<feature type="compositionally biased region" description="Polar residues" evidence="1">
    <location>
        <begin position="175"/>
        <end position="189"/>
    </location>
</feature>
<organism evidence="2 3">
    <name type="scientific">Halteria grandinella</name>
    <dbReference type="NCBI Taxonomy" id="5974"/>
    <lineage>
        <taxon>Eukaryota</taxon>
        <taxon>Sar</taxon>
        <taxon>Alveolata</taxon>
        <taxon>Ciliophora</taxon>
        <taxon>Intramacronucleata</taxon>
        <taxon>Spirotrichea</taxon>
        <taxon>Stichotrichia</taxon>
        <taxon>Sporadotrichida</taxon>
        <taxon>Halteriidae</taxon>
        <taxon>Halteria</taxon>
    </lineage>
</organism>
<feature type="region of interest" description="Disordered" evidence="1">
    <location>
        <begin position="138"/>
        <end position="194"/>
    </location>
</feature>
<reference evidence="2" key="1">
    <citation type="submission" date="2019-06" db="EMBL/GenBank/DDBJ databases">
        <authorList>
            <person name="Zheng W."/>
        </authorList>
    </citation>
    <scope>NUCLEOTIDE SEQUENCE</scope>
    <source>
        <strain evidence="2">QDHG01</strain>
    </source>
</reference>
<dbReference type="AlphaFoldDB" id="A0A8J8NY09"/>
<proteinExistence type="predicted"/>
<dbReference type="Proteomes" id="UP000785679">
    <property type="component" value="Unassembled WGS sequence"/>
</dbReference>
<accession>A0A8J8NY09</accession>
<keyword evidence="3" id="KW-1185">Reference proteome</keyword>
<comment type="caution">
    <text evidence="2">The sequence shown here is derived from an EMBL/GenBank/DDBJ whole genome shotgun (WGS) entry which is preliminary data.</text>
</comment>
<evidence type="ECO:0000313" key="3">
    <source>
        <dbReference type="Proteomes" id="UP000785679"/>
    </source>
</evidence>